<dbReference type="EMBL" id="LSRQ01000931">
    <property type="protein sequence ID" value="OAY80192.1"/>
    <property type="molecule type" value="Genomic_DNA"/>
</dbReference>
<evidence type="ECO:0000259" key="2">
    <source>
        <dbReference type="Pfam" id="PF26138"/>
    </source>
</evidence>
<name>A0A199VSK6_ANACO</name>
<organism evidence="3 4">
    <name type="scientific">Ananas comosus</name>
    <name type="common">Pineapple</name>
    <name type="synonym">Ananas ananas</name>
    <dbReference type="NCBI Taxonomy" id="4615"/>
    <lineage>
        <taxon>Eukaryota</taxon>
        <taxon>Viridiplantae</taxon>
        <taxon>Streptophyta</taxon>
        <taxon>Embryophyta</taxon>
        <taxon>Tracheophyta</taxon>
        <taxon>Spermatophyta</taxon>
        <taxon>Magnoliopsida</taxon>
        <taxon>Liliopsida</taxon>
        <taxon>Poales</taxon>
        <taxon>Bromeliaceae</taxon>
        <taxon>Bromelioideae</taxon>
        <taxon>Ananas</taxon>
    </lineage>
</organism>
<reference evidence="3 4" key="1">
    <citation type="journal article" date="2016" name="DNA Res.">
        <title>The draft genome of MD-2 pineapple using hybrid error correction of long reads.</title>
        <authorList>
            <person name="Redwan R.M."/>
            <person name="Saidin A."/>
            <person name="Kumar S.V."/>
        </authorList>
    </citation>
    <scope>NUCLEOTIDE SEQUENCE [LARGE SCALE GENOMIC DNA]</scope>
    <source>
        <strain evidence="4">cv. MD2</strain>
        <tissue evidence="3">Leaf</tissue>
    </source>
</reference>
<feature type="domain" description="DUF8040" evidence="2">
    <location>
        <begin position="2"/>
        <end position="29"/>
    </location>
</feature>
<sequence length="95" mass="10595">MANKVLAETFQHSGETISRHFNNVLRAIVMLKDEYLTMPPNNAVMDRDTSDGNVDDPPTVATEGDDLRRGESLRMDFGLEWSSLKTIVVVANDIT</sequence>
<dbReference type="Proteomes" id="UP000092600">
    <property type="component" value="Unassembled WGS sequence"/>
</dbReference>
<evidence type="ECO:0000313" key="4">
    <source>
        <dbReference type="Proteomes" id="UP000092600"/>
    </source>
</evidence>
<dbReference type="AlphaFoldDB" id="A0A199VSK6"/>
<dbReference type="InterPro" id="IPR058353">
    <property type="entry name" value="DUF8040"/>
</dbReference>
<evidence type="ECO:0000256" key="1">
    <source>
        <dbReference type="SAM" id="MobiDB-lite"/>
    </source>
</evidence>
<comment type="caution">
    <text evidence="3">The sequence shown here is derived from an EMBL/GenBank/DDBJ whole genome shotgun (WGS) entry which is preliminary data.</text>
</comment>
<proteinExistence type="predicted"/>
<gene>
    <name evidence="3" type="ORF">ACMD2_15947</name>
</gene>
<accession>A0A199VSK6</accession>
<dbReference type="Pfam" id="PF26138">
    <property type="entry name" value="DUF8040"/>
    <property type="match status" value="1"/>
</dbReference>
<protein>
    <recommendedName>
        <fullName evidence="2">DUF8040 domain-containing protein</fullName>
    </recommendedName>
</protein>
<feature type="region of interest" description="Disordered" evidence="1">
    <location>
        <begin position="41"/>
        <end position="65"/>
    </location>
</feature>
<evidence type="ECO:0000313" key="3">
    <source>
        <dbReference type="EMBL" id="OAY80192.1"/>
    </source>
</evidence>